<protein>
    <recommendedName>
        <fullName evidence="7">Major facilitator superfamily (MFS) profile domain-containing protein</fullName>
    </recommendedName>
</protein>
<proteinExistence type="predicted"/>
<evidence type="ECO:0000313" key="8">
    <source>
        <dbReference type="EMBL" id="GED68132.1"/>
    </source>
</evidence>
<evidence type="ECO:0000256" key="6">
    <source>
        <dbReference type="SAM" id="Phobius"/>
    </source>
</evidence>
<gene>
    <name evidence="9" type="ORF">ADS79_00850</name>
    <name evidence="8" type="ORF">BRE01_18340</name>
</gene>
<keyword evidence="11" id="KW-1185">Reference proteome</keyword>
<dbReference type="Proteomes" id="UP000319578">
    <property type="component" value="Unassembled WGS sequence"/>
</dbReference>
<dbReference type="PANTHER" id="PTHR42718:SF9">
    <property type="entry name" value="MAJOR FACILITATOR SUPERFAMILY MULTIDRUG TRANSPORTER MFSC"/>
    <property type="match status" value="1"/>
</dbReference>
<keyword evidence="4 6" id="KW-1133">Transmembrane helix</keyword>
<dbReference type="EMBL" id="LGIQ01000002">
    <property type="protein sequence ID" value="KNB74296.1"/>
    <property type="molecule type" value="Genomic_DNA"/>
</dbReference>
<dbReference type="InterPro" id="IPR020846">
    <property type="entry name" value="MFS_dom"/>
</dbReference>
<evidence type="ECO:0000259" key="7">
    <source>
        <dbReference type="PROSITE" id="PS50850"/>
    </source>
</evidence>
<feature type="transmembrane region" description="Helical" evidence="6">
    <location>
        <begin position="12"/>
        <end position="31"/>
    </location>
</feature>
<dbReference type="PANTHER" id="PTHR42718">
    <property type="entry name" value="MAJOR FACILITATOR SUPERFAMILY MULTIDRUG TRANSPORTER MFSC"/>
    <property type="match status" value="1"/>
</dbReference>
<evidence type="ECO:0000256" key="2">
    <source>
        <dbReference type="ARBA" id="ARBA00022448"/>
    </source>
</evidence>
<dbReference type="PATRIC" id="fig|54915.3.peg.5311"/>
<feature type="domain" description="Major facilitator superfamily (MFS) profile" evidence="7">
    <location>
        <begin position="9"/>
        <end position="140"/>
    </location>
</feature>
<evidence type="ECO:0000313" key="11">
    <source>
        <dbReference type="Proteomes" id="UP000319578"/>
    </source>
</evidence>
<dbReference type="GO" id="GO:0005886">
    <property type="term" value="C:plasma membrane"/>
    <property type="evidence" value="ECO:0007669"/>
    <property type="project" value="UniProtKB-SubCell"/>
</dbReference>
<dbReference type="SUPFAM" id="SSF103473">
    <property type="entry name" value="MFS general substrate transporter"/>
    <property type="match status" value="1"/>
</dbReference>
<dbReference type="GO" id="GO:0022857">
    <property type="term" value="F:transmembrane transporter activity"/>
    <property type="evidence" value="ECO:0007669"/>
    <property type="project" value="InterPro"/>
</dbReference>
<evidence type="ECO:0000256" key="5">
    <source>
        <dbReference type="ARBA" id="ARBA00023136"/>
    </source>
</evidence>
<feature type="transmembrane region" description="Helical" evidence="6">
    <location>
        <begin position="43"/>
        <end position="63"/>
    </location>
</feature>
<feature type="transmembrane region" description="Helical" evidence="6">
    <location>
        <begin position="108"/>
        <end position="130"/>
    </location>
</feature>
<feature type="transmembrane region" description="Helical" evidence="6">
    <location>
        <begin position="75"/>
        <end position="96"/>
    </location>
</feature>
<evidence type="ECO:0000256" key="3">
    <source>
        <dbReference type="ARBA" id="ARBA00022692"/>
    </source>
</evidence>
<dbReference type="Pfam" id="PF07690">
    <property type="entry name" value="MFS_1"/>
    <property type="match status" value="1"/>
</dbReference>
<dbReference type="RefSeq" id="WP_049736533.1">
    <property type="nucleotide sequence ID" value="NZ_BJON01000006.1"/>
</dbReference>
<reference evidence="8 11" key="3">
    <citation type="submission" date="2019-06" db="EMBL/GenBank/DDBJ databases">
        <title>Whole genome shotgun sequence of Brevibacillus reuszeri NBRC 15719.</title>
        <authorList>
            <person name="Hosoyama A."/>
            <person name="Uohara A."/>
            <person name="Ohji S."/>
            <person name="Ichikawa N."/>
        </authorList>
    </citation>
    <scope>NUCLEOTIDE SEQUENCE [LARGE SCALE GENOMIC DNA]</scope>
    <source>
        <strain evidence="8 11">NBRC 15719</strain>
    </source>
</reference>
<dbReference type="Gene3D" id="1.20.1250.20">
    <property type="entry name" value="MFS general substrate transporter like domains"/>
    <property type="match status" value="1"/>
</dbReference>
<evidence type="ECO:0000256" key="1">
    <source>
        <dbReference type="ARBA" id="ARBA00004651"/>
    </source>
</evidence>
<dbReference type="EMBL" id="BJON01000006">
    <property type="protein sequence ID" value="GED68132.1"/>
    <property type="molecule type" value="Genomic_DNA"/>
</dbReference>
<comment type="subcellular location">
    <subcellularLocation>
        <location evidence="1">Cell membrane</location>
        <topology evidence="1">Multi-pass membrane protein</topology>
    </subcellularLocation>
</comment>
<evidence type="ECO:0000256" key="4">
    <source>
        <dbReference type="ARBA" id="ARBA00022989"/>
    </source>
</evidence>
<accession>A0A0K9Z049</accession>
<dbReference type="InterPro" id="IPR036259">
    <property type="entry name" value="MFS_trans_sf"/>
</dbReference>
<dbReference type="InterPro" id="IPR011701">
    <property type="entry name" value="MFS"/>
</dbReference>
<reference evidence="9" key="2">
    <citation type="submission" date="2015-07" db="EMBL/GenBank/DDBJ databases">
        <title>MeaNS - Measles Nucleotide Surveillance Program.</title>
        <authorList>
            <person name="Tran T."/>
            <person name="Druce J."/>
        </authorList>
    </citation>
    <scope>NUCLEOTIDE SEQUENCE</scope>
    <source>
        <strain evidence="9">DSM 9887</strain>
    </source>
</reference>
<name>A0A0K9Z049_9BACL</name>
<comment type="caution">
    <text evidence="9">The sequence shown here is derived from an EMBL/GenBank/DDBJ whole genome shotgun (WGS) entry which is preliminary data.</text>
</comment>
<reference evidence="10" key="1">
    <citation type="submission" date="2015-07" db="EMBL/GenBank/DDBJ databases">
        <title>Genome sequencing project for genomic taxonomy and phylogenomics of Bacillus-like bacteria.</title>
        <authorList>
            <person name="Liu B."/>
            <person name="Wang J."/>
            <person name="Zhu Y."/>
            <person name="Liu G."/>
            <person name="Chen Q."/>
            <person name="Chen Z."/>
            <person name="Lan J."/>
            <person name="Che J."/>
            <person name="Ge C."/>
            <person name="Shi H."/>
            <person name="Pan Z."/>
            <person name="Liu X."/>
        </authorList>
    </citation>
    <scope>NUCLEOTIDE SEQUENCE [LARGE SCALE GENOMIC DNA]</scope>
    <source>
        <strain evidence="10">DSM 9887</strain>
    </source>
</reference>
<dbReference type="AlphaFoldDB" id="A0A0K9Z049"/>
<evidence type="ECO:0000313" key="9">
    <source>
        <dbReference type="EMBL" id="KNB74296.1"/>
    </source>
</evidence>
<organism evidence="9 10">
    <name type="scientific">Brevibacillus reuszeri</name>
    <dbReference type="NCBI Taxonomy" id="54915"/>
    <lineage>
        <taxon>Bacteria</taxon>
        <taxon>Bacillati</taxon>
        <taxon>Bacillota</taxon>
        <taxon>Bacilli</taxon>
        <taxon>Bacillales</taxon>
        <taxon>Paenibacillaceae</taxon>
        <taxon>Brevibacillus</taxon>
    </lineage>
</organism>
<evidence type="ECO:0000313" key="10">
    <source>
        <dbReference type="Proteomes" id="UP000036834"/>
    </source>
</evidence>
<keyword evidence="2" id="KW-0813">Transport</keyword>
<dbReference type="STRING" id="54915.ADS79_00850"/>
<dbReference type="Proteomes" id="UP000036834">
    <property type="component" value="Unassembled WGS sequence"/>
</dbReference>
<sequence>MTNDKSRVSFTILALVQSTLIFTIALIMIPMPKIANDFALSSSQLLLLQVAYGLPFSGLLLFGGRLADRYRGLRMFVIGLIVFGASSLFAAFSPSFEILVSMRFLQGIGGGGASLLGLITTLPMLQVFCLDRLFWVPVYR</sequence>
<keyword evidence="3 6" id="KW-0812">Transmembrane</keyword>
<keyword evidence="5 6" id="KW-0472">Membrane</keyword>
<dbReference type="PROSITE" id="PS50850">
    <property type="entry name" value="MFS"/>
    <property type="match status" value="1"/>
</dbReference>